<comment type="similarity">
    <text evidence="5">Belongs to the MscS (TC 1.A.23) family.</text>
</comment>
<comment type="caution">
    <text evidence="5">Lacks conserved residue(s) required for the propagation of feature annotation.</text>
</comment>
<evidence type="ECO:0000256" key="3">
    <source>
        <dbReference type="ARBA" id="ARBA00022989"/>
    </source>
</evidence>
<comment type="function">
    <text evidence="5">Mechanosensitive channel that participates in the regulation of osmotic pressure changes within the cell, opening in response to stretch forces in the membrane lipid bilayer, without the need for other proteins. Contributes to normal resistance to hypoosmotic shock. Forms an ion channel of 1.0 nanosiemens conductance with a slight preference for anions.</text>
</comment>
<feature type="domain" description="Mechanosensitive ion channel MscS" evidence="7">
    <location>
        <begin position="109"/>
        <end position="178"/>
    </location>
</feature>
<keyword evidence="5" id="KW-0997">Cell inner membrane</keyword>
<dbReference type="Pfam" id="PF00924">
    <property type="entry name" value="MS_channel_2nd"/>
    <property type="match status" value="1"/>
</dbReference>
<keyword evidence="3 5" id="KW-1133">Transmembrane helix</keyword>
<dbReference type="PANTHER" id="PTHR30221:SF8">
    <property type="entry name" value="SMALL-CONDUCTANCE MECHANOSENSITIVE CHANNEL"/>
    <property type="match status" value="1"/>
</dbReference>
<dbReference type="OrthoDB" id="8685113at2"/>
<accession>A0A4R5TKJ8</accession>
<dbReference type="GO" id="GO:0008381">
    <property type="term" value="F:mechanosensitive monoatomic ion channel activity"/>
    <property type="evidence" value="ECO:0007669"/>
    <property type="project" value="InterPro"/>
</dbReference>
<dbReference type="InterPro" id="IPR045275">
    <property type="entry name" value="MscS_archaea/bacteria_type"/>
</dbReference>
<reference evidence="8 9" key="1">
    <citation type="submission" date="2019-03" db="EMBL/GenBank/DDBJ databases">
        <title>Luteimonas zhaokaii sp.nov., isolated from the rectal contents of Plateau pika in Yushu, Qinghai Province, China.</title>
        <authorList>
            <person name="Zhang G."/>
        </authorList>
    </citation>
    <scope>NUCLEOTIDE SEQUENCE [LARGE SCALE GENOMIC DNA]</scope>
    <source>
        <strain evidence="8 9">B9</strain>
    </source>
</reference>
<dbReference type="InterPro" id="IPR010920">
    <property type="entry name" value="LSM_dom_sf"/>
</dbReference>
<feature type="transmembrane region" description="Helical" evidence="5">
    <location>
        <begin position="61"/>
        <end position="81"/>
    </location>
</feature>
<dbReference type="AlphaFoldDB" id="A0A4R5TKJ8"/>
<evidence type="ECO:0000256" key="5">
    <source>
        <dbReference type="RuleBase" id="RU369025"/>
    </source>
</evidence>
<proteinExistence type="inferred from homology"/>
<keyword evidence="4 5" id="KW-0472">Membrane</keyword>
<dbReference type="EMBL" id="SMTF01000010">
    <property type="protein sequence ID" value="TDK23087.1"/>
    <property type="molecule type" value="Genomic_DNA"/>
</dbReference>
<dbReference type="GO" id="GO:0005886">
    <property type="term" value="C:plasma membrane"/>
    <property type="evidence" value="ECO:0007669"/>
    <property type="project" value="UniProtKB-SubCell"/>
</dbReference>
<feature type="transmembrane region" description="Helical" evidence="5">
    <location>
        <begin position="20"/>
        <end position="40"/>
    </location>
</feature>
<keyword evidence="5" id="KW-0407">Ion channel</keyword>
<feature type="region of interest" description="Disordered" evidence="6">
    <location>
        <begin position="185"/>
        <end position="218"/>
    </location>
</feature>
<comment type="subunit">
    <text evidence="5">Homoheptamer.</text>
</comment>
<dbReference type="RefSeq" id="WP_133322354.1">
    <property type="nucleotide sequence ID" value="NZ_SMTF01000010.1"/>
</dbReference>
<gene>
    <name evidence="8" type="ORF">E2F46_12020</name>
</gene>
<keyword evidence="2 5" id="KW-0812">Transmembrane</keyword>
<evidence type="ECO:0000313" key="8">
    <source>
        <dbReference type="EMBL" id="TDK23087.1"/>
    </source>
</evidence>
<dbReference type="SUPFAM" id="SSF50182">
    <property type="entry name" value="Sm-like ribonucleoproteins"/>
    <property type="match status" value="1"/>
</dbReference>
<feature type="transmembrane region" description="Helical" evidence="5">
    <location>
        <begin position="87"/>
        <end position="120"/>
    </location>
</feature>
<organism evidence="8 9">
    <name type="scientific">Luteimonas aestuarii</name>
    <dbReference type="NCBI Taxonomy" id="453837"/>
    <lineage>
        <taxon>Bacteria</taxon>
        <taxon>Pseudomonadati</taxon>
        <taxon>Pseudomonadota</taxon>
        <taxon>Gammaproteobacteria</taxon>
        <taxon>Lysobacterales</taxon>
        <taxon>Lysobacteraceae</taxon>
        <taxon>Luteimonas</taxon>
    </lineage>
</organism>
<keyword evidence="9" id="KW-1185">Reference proteome</keyword>
<evidence type="ECO:0000256" key="6">
    <source>
        <dbReference type="SAM" id="MobiDB-lite"/>
    </source>
</evidence>
<sequence length="218" mass="23697">MLANLREQSPAWLQAWYVEATLLAQVVLILLAALLLRALMHRLISRLSRRYDLPIQITVSARRIAAFLIGFGALLMVLERLGVSGSVLWTAFTGFAAVAAIAFFAAWSVLTNLFCALLLLITRPFRLQDHIELLEGGDRPGLRGQVVDMNLIYVTLRETHPQGGESLLRIPNSLFFQRSTRRWKGEPEALPAPAGSGDRGSPLPSPAAGGGGSAVGFP</sequence>
<comment type="caution">
    <text evidence="8">The sequence shown here is derived from an EMBL/GenBank/DDBJ whole genome shotgun (WGS) entry which is preliminary data.</text>
</comment>
<name>A0A4R5TKJ8_9GAMM</name>
<dbReference type="Gene3D" id="1.10.287.1260">
    <property type="match status" value="1"/>
</dbReference>
<dbReference type="InterPro" id="IPR023408">
    <property type="entry name" value="MscS_beta-dom_sf"/>
</dbReference>
<comment type="subcellular location">
    <subcellularLocation>
        <location evidence="5">Cell inner membrane</location>
        <topology evidence="5">Multi-pass membrane protein</topology>
    </subcellularLocation>
    <subcellularLocation>
        <location evidence="1">Membrane</location>
    </subcellularLocation>
</comment>
<dbReference type="InterPro" id="IPR006685">
    <property type="entry name" value="MscS_channel_2nd"/>
</dbReference>
<evidence type="ECO:0000256" key="2">
    <source>
        <dbReference type="ARBA" id="ARBA00022692"/>
    </source>
</evidence>
<dbReference type="Proteomes" id="UP000294796">
    <property type="component" value="Unassembled WGS sequence"/>
</dbReference>
<dbReference type="PANTHER" id="PTHR30221">
    <property type="entry name" value="SMALL-CONDUCTANCE MECHANOSENSITIVE CHANNEL"/>
    <property type="match status" value="1"/>
</dbReference>
<keyword evidence="5" id="KW-1003">Cell membrane</keyword>
<evidence type="ECO:0000256" key="4">
    <source>
        <dbReference type="ARBA" id="ARBA00023136"/>
    </source>
</evidence>
<dbReference type="Gene3D" id="2.30.30.60">
    <property type="match status" value="1"/>
</dbReference>
<keyword evidence="5" id="KW-0813">Transport</keyword>
<feature type="compositionally biased region" description="Gly residues" evidence="6">
    <location>
        <begin position="208"/>
        <end position="218"/>
    </location>
</feature>
<protein>
    <recommendedName>
        <fullName evidence="5">Small-conductance mechanosensitive channel</fullName>
    </recommendedName>
</protein>
<keyword evidence="5" id="KW-0406">Ion transport</keyword>
<evidence type="ECO:0000256" key="1">
    <source>
        <dbReference type="ARBA" id="ARBA00004370"/>
    </source>
</evidence>
<evidence type="ECO:0000259" key="7">
    <source>
        <dbReference type="Pfam" id="PF00924"/>
    </source>
</evidence>
<evidence type="ECO:0000313" key="9">
    <source>
        <dbReference type="Proteomes" id="UP000294796"/>
    </source>
</evidence>